<sequence>MTIEWKDSYKLGDEKLDAQHQHLFDLAKKMLAAEDAKTIRALAAELYKHTRIHFEDEEGLMRQRNYPGLDSHIESHNRLLGRLTSLSQAIGQGQVDKNALDALMTDWAMFHIPLDDARFEAFLKPGA</sequence>
<evidence type="ECO:0000256" key="2">
    <source>
        <dbReference type="ARBA" id="ARBA00022621"/>
    </source>
</evidence>
<evidence type="ECO:0000256" key="1">
    <source>
        <dbReference type="ARBA" id="ARBA00010587"/>
    </source>
</evidence>
<dbReference type="PANTHER" id="PTHR37164:SF1">
    <property type="entry name" value="BACTERIOHEMERYTHRIN"/>
    <property type="match status" value="1"/>
</dbReference>
<evidence type="ECO:0000256" key="3">
    <source>
        <dbReference type="ARBA" id="ARBA00022723"/>
    </source>
</evidence>
<protein>
    <recommendedName>
        <fullName evidence="5">Hemerythrin-like domain-containing protein</fullName>
    </recommendedName>
</protein>
<proteinExistence type="inferred from homology"/>
<keyword evidence="3" id="KW-0479">Metal-binding</keyword>
<dbReference type="InterPro" id="IPR035938">
    <property type="entry name" value="Hemerythrin-like_sf"/>
</dbReference>
<dbReference type="NCBIfam" id="NF033749">
    <property type="entry name" value="bact_hemeryth"/>
    <property type="match status" value="1"/>
</dbReference>
<dbReference type="SUPFAM" id="SSF47188">
    <property type="entry name" value="Hemerythrin-like"/>
    <property type="match status" value="1"/>
</dbReference>
<name>A0A1W9KZR6_9BURK</name>
<dbReference type="PANTHER" id="PTHR37164">
    <property type="entry name" value="BACTERIOHEMERYTHRIN"/>
    <property type="match status" value="1"/>
</dbReference>
<dbReference type="EMBL" id="MTEI01000001">
    <property type="protein sequence ID" value="OQW90227.1"/>
    <property type="molecule type" value="Genomic_DNA"/>
</dbReference>
<organism evidence="6 7">
    <name type="scientific">Rhodoferax ferrireducens</name>
    <dbReference type="NCBI Taxonomy" id="192843"/>
    <lineage>
        <taxon>Bacteria</taxon>
        <taxon>Pseudomonadati</taxon>
        <taxon>Pseudomonadota</taxon>
        <taxon>Betaproteobacteria</taxon>
        <taxon>Burkholderiales</taxon>
        <taxon>Comamonadaceae</taxon>
        <taxon>Rhodoferax</taxon>
    </lineage>
</organism>
<dbReference type="NCBIfam" id="TIGR02481">
    <property type="entry name" value="hemeryth_dom"/>
    <property type="match status" value="1"/>
</dbReference>
<evidence type="ECO:0000256" key="4">
    <source>
        <dbReference type="ARBA" id="ARBA00023004"/>
    </source>
</evidence>
<feature type="domain" description="Hemerythrin-like" evidence="5">
    <location>
        <begin position="13"/>
        <end position="112"/>
    </location>
</feature>
<dbReference type="GO" id="GO:0005344">
    <property type="term" value="F:oxygen carrier activity"/>
    <property type="evidence" value="ECO:0007669"/>
    <property type="project" value="UniProtKB-KW"/>
</dbReference>
<dbReference type="InterPro" id="IPR016131">
    <property type="entry name" value="Haemerythrin_Fe_BS"/>
</dbReference>
<keyword evidence="4" id="KW-0408">Iron</keyword>
<keyword evidence="2" id="KW-0561">Oxygen transport</keyword>
<accession>A0A1W9KZR6</accession>
<comment type="similarity">
    <text evidence="1">Belongs to the hemerythrin family.</text>
</comment>
<dbReference type="InterPro" id="IPR012312">
    <property type="entry name" value="Hemerythrin-like"/>
</dbReference>
<dbReference type="Proteomes" id="UP000192505">
    <property type="component" value="Unassembled WGS sequence"/>
</dbReference>
<evidence type="ECO:0000313" key="7">
    <source>
        <dbReference type="Proteomes" id="UP000192505"/>
    </source>
</evidence>
<dbReference type="AlphaFoldDB" id="A0A1W9KZR6"/>
<keyword evidence="2" id="KW-0813">Transport</keyword>
<evidence type="ECO:0000259" key="5">
    <source>
        <dbReference type="Pfam" id="PF01814"/>
    </source>
</evidence>
<dbReference type="Pfam" id="PF01814">
    <property type="entry name" value="Hemerythrin"/>
    <property type="match status" value="1"/>
</dbReference>
<dbReference type="GO" id="GO:0046872">
    <property type="term" value="F:metal ion binding"/>
    <property type="evidence" value="ECO:0007669"/>
    <property type="project" value="UniProtKB-KW"/>
</dbReference>
<dbReference type="InterPro" id="IPR012827">
    <property type="entry name" value="Hemerythrin_metal-bd"/>
</dbReference>
<dbReference type="PROSITE" id="PS00550">
    <property type="entry name" value="HEMERYTHRINS"/>
    <property type="match status" value="1"/>
</dbReference>
<dbReference type="InterPro" id="IPR050669">
    <property type="entry name" value="Hemerythrin"/>
</dbReference>
<reference evidence="6 7" key="1">
    <citation type="submission" date="2017-01" db="EMBL/GenBank/DDBJ databases">
        <title>Novel large sulfur bacteria in the metagenomes of groundwater-fed chemosynthetic microbial mats in the Lake Huron basin.</title>
        <authorList>
            <person name="Sharrar A.M."/>
            <person name="Flood B.E."/>
            <person name="Bailey J.V."/>
            <person name="Jones D.S."/>
            <person name="Biddanda B."/>
            <person name="Ruberg S.A."/>
            <person name="Marcus D.N."/>
            <person name="Dick G.J."/>
        </authorList>
    </citation>
    <scope>NUCLEOTIDE SEQUENCE [LARGE SCALE GENOMIC DNA]</scope>
    <source>
        <strain evidence="6">A7</strain>
    </source>
</reference>
<comment type="caution">
    <text evidence="6">The sequence shown here is derived from an EMBL/GenBank/DDBJ whole genome shotgun (WGS) entry which is preliminary data.</text>
</comment>
<evidence type="ECO:0000313" key="6">
    <source>
        <dbReference type="EMBL" id="OQW90227.1"/>
    </source>
</evidence>
<dbReference type="Gene3D" id="1.20.120.50">
    <property type="entry name" value="Hemerythrin-like"/>
    <property type="match status" value="1"/>
</dbReference>
<gene>
    <name evidence="6" type="ORF">BWK72_03185</name>
</gene>
<dbReference type="CDD" id="cd12107">
    <property type="entry name" value="Hemerythrin"/>
    <property type="match status" value="1"/>
</dbReference>